<dbReference type="InterPro" id="IPR004006">
    <property type="entry name" value="DhaK_dom"/>
</dbReference>
<dbReference type="AlphaFoldDB" id="A0A7S3JST3"/>
<dbReference type="GO" id="GO:0019563">
    <property type="term" value="P:glycerol catabolic process"/>
    <property type="evidence" value="ECO:0007669"/>
    <property type="project" value="TreeGrafter"/>
</dbReference>
<dbReference type="Pfam" id="PF02734">
    <property type="entry name" value="Dak2"/>
    <property type="match status" value="1"/>
</dbReference>
<evidence type="ECO:0000313" key="7">
    <source>
        <dbReference type="EMBL" id="CAE0363954.1"/>
    </source>
</evidence>
<reference evidence="7" key="1">
    <citation type="submission" date="2021-01" db="EMBL/GenBank/DDBJ databases">
        <authorList>
            <person name="Corre E."/>
            <person name="Pelletier E."/>
            <person name="Niang G."/>
            <person name="Scheremetjew M."/>
            <person name="Finn R."/>
            <person name="Kale V."/>
            <person name="Holt S."/>
            <person name="Cochrane G."/>
            <person name="Meng A."/>
            <person name="Brown T."/>
            <person name="Cohen L."/>
        </authorList>
    </citation>
    <scope>NUCLEOTIDE SEQUENCE</scope>
    <source>
        <strain evidence="7">CCMP1510</strain>
    </source>
</reference>
<dbReference type="Gene3D" id="1.25.40.340">
    <property type="match status" value="1"/>
</dbReference>
<accession>A0A7S3JST3</accession>
<evidence type="ECO:0000256" key="1">
    <source>
        <dbReference type="ARBA" id="ARBA00022679"/>
    </source>
</evidence>
<evidence type="ECO:0000259" key="5">
    <source>
        <dbReference type="PROSITE" id="PS51480"/>
    </source>
</evidence>
<proteinExistence type="predicted"/>
<dbReference type="SUPFAM" id="SSF82549">
    <property type="entry name" value="DAK1/DegV-like"/>
    <property type="match status" value="1"/>
</dbReference>
<evidence type="ECO:0000256" key="4">
    <source>
        <dbReference type="ARBA" id="ARBA00022840"/>
    </source>
</evidence>
<dbReference type="InterPro" id="IPR036117">
    <property type="entry name" value="DhaL_dom_sf"/>
</dbReference>
<keyword evidence="2" id="KW-0547">Nucleotide-binding</keyword>
<dbReference type="SMART" id="SM01120">
    <property type="entry name" value="Dak2"/>
    <property type="match status" value="1"/>
</dbReference>
<name>A0A7S3JST3_9STRA</name>
<dbReference type="FunFam" id="3.40.50.10440:FF:000001">
    <property type="entry name" value="Dihydroxyacetone kinase, DhaK subunit"/>
    <property type="match status" value="1"/>
</dbReference>
<evidence type="ECO:0000256" key="3">
    <source>
        <dbReference type="ARBA" id="ARBA00022777"/>
    </source>
</evidence>
<keyword evidence="3" id="KW-0418">Kinase</keyword>
<keyword evidence="1" id="KW-0808">Transferase</keyword>
<feature type="domain" description="DhaL" evidence="5">
    <location>
        <begin position="403"/>
        <end position="604"/>
    </location>
</feature>
<dbReference type="FunFam" id="1.25.40.340:FF:000002">
    <property type="entry name" value="Dihydroxyacetone kinase, L subunit"/>
    <property type="match status" value="1"/>
</dbReference>
<dbReference type="Pfam" id="PF02733">
    <property type="entry name" value="Dak1"/>
    <property type="match status" value="1"/>
</dbReference>
<dbReference type="PROSITE" id="PS51480">
    <property type="entry name" value="DHAL"/>
    <property type="match status" value="1"/>
</dbReference>
<dbReference type="GO" id="GO:0005829">
    <property type="term" value="C:cytosol"/>
    <property type="evidence" value="ECO:0007669"/>
    <property type="project" value="TreeGrafter"/>
</dbReference>
<feature type="domain" description="DhaK" evidence="6">
    <location>
        <begin position="13"/>
        <end position="363"/>
    </location>
</feature>
<dbReference type="Gene3D" id="3.30.1180.20">
    <property type="entry name" value="Dihydroxyacetone kinase, domain 2"/>
    <property type="match status" value="1"/>
</dbReference>
<dbReference type="GO" id="GO:0004371">
    <property type="term" value="F:glycerone kinase activity"/>
    <property type="evidence" value="ECO:0007669"/>
    <property type="project" value="InterPro"/>
</dbReference>
<dbReference type="PROSITE" id="PS51481">
    <property type="entry name" value="DHAK"/>
    <property type="match status" value="1"/>
</dbReference>
<gene>
    <name evidence="7" type="ORF">ALAG00032_LOCUS4695</name>
</gene>
<sequence>MLSKKKLLEEDESGSKLTESLVDSMVRLYPDYLGRLDDTAFGQGVRVLVRRDYDVSVKRAGKVAIISGGGSGHEPAHAGFLGRGLLTAAVCGDIFASPTAKAVLCAIATVSNASVGCLLIVKNYTGDRLNFGIAAETARSRLGIPVETVYVSDDAALPNATQPRGLAGTIIVHKIAGAVAERGADLAEVAAAARIAANRLATTGICLRECLLPGSNATISRLADDEVELGLGIHNEPGSQRLQPMPSVSILAQRLVDACLNKLLPPKNDTDSEEETRMTVALVSNNLGGTSGLEMTIFGASCIKACEKRSIHVVRCLDGALITSLEAHGASITLFRLDDDADLAGLDGDLLDLLDAPCVTPAGSLAFRRMDLNRIIVPAPKAALLDDDAHARPFSAFLAKDAPTLKTAITVACQALINNEAYLTELDTAVGDGDCGTTLASGARSILALMQQEPKYFDAGAPTALAKMAHIVANTMGGTSGALYTLGLRAAEASLRAAENSDNDDAHYHFRHAFVTASRAVSDCGGAAIGSKTMCDAIIPAADVLRRPDGTLKAAALAARKGADSTVSIIATHGRSANVAADKQQGVADPGAIACALMLEAAANAF</sequence>
<dbReference type="PANTHER" id="PTHR28629:SF4">
    <property type="entry name" value="TRIOKINASE_FMN CYCLASE"/>
    <property type="match status" value="1"/>
</dbReference>
<protein>
    <recommendedName>
        <fullName evidence="8">Dihydroxyacetone kinase</fullName>
    </recommendedName>
</protein>
<dbReference type="InterPro" id="IPR004007">
    <property type="entry name" value="DhaL_dom"/>
</dbReference>
<dbReference type="PANTHER" id="PTHR28629">
    <property type="entry name" value="TRIOKINASE/FMN CYCLASE"/>
    <property type="match status" value="1"/>
</dbReference>
<dbReference type="InterPro" id="IPR050861">
    <property type="entry name" value="Dihydroxyacetone_Kinase"/>
</dbReference>
<evidence type="ECO:0000256" key="2">
    <source>
        <dbReference type="ARBA" id="ARBA00022741"/>
    </source>
</evidence>
<organism evidence="7">
    <name type="scientific">Aureoumbra lagunensis</name>
    <dbReference type="NCBI Taxonomy" id="44058"/>
    <lineage>
        <taxon>Eukaryota</taxon>
        <taxon>Sar</taxon>
        <taxon>Stramenopiles</taxon>
        <taxon>Ochrophyta</taxon>
        <taxon>Pelagophyceae</taxon>
        <taxon>Pelagomonadales</taxon>
        <taxon>Aureoumbra</taxon>
    </lineage>
</organism>
<dbReference type="SUPFAM" id="SSF101473">
    <property type="entry name" value="DhaL-like"/>
    <property type="match status" value="1"/>
</dbReference>
<keyword evidence="4" id="KW-0067">ATP-binding</keyword>
<evidence type="ECO:0000259" key="6">
    <source>
        <dbReference type="PROSITE" id="PS51481"/>
    </source>
</evidence>
<evidence type="ECO:0008006" key="8">
    <source>
        <dbReference type="Google" id="ProtNLM"/>
    </source>
</evidence>
<dbReference type="Gene3D" id="3.40.50.10440">
    <property type="entry name" value="Dihydroxyacetone kinase, domain 1"/>
    <property type="match status" value="1"/>
</dbReference>
<dbReference type="GO" id="GO:0005524">
    <property type="term" value="F:ATP binding"/>
    <property type="evidence" value="ECO:0007669"/>
    <property type="project" value="UniProtKB-KW"/>
</dbReference>
<dbReference type="EMBL" id="HBIJ01006665">
    <property type="protein sequence ID" value="CAE0363954.1"/>
    <property type="molecule type" value="Transcribed_RNA"/>
</dbReference>